<proteinExistence type="predicted"/>
<organism evidence="1">
    <name type="scientific">Panicum hallii</name>
    <dbReference type="NCBI Taxonomy" id="206008"/>
    <lineage>
        <taxon>Eukaryota</taxon>
        <taxon>Viridiplantae</taxon>
        <taxon>Streptophyta</taxon>
        <taxon>Embryophyta</taxon>
        <taxon>Tracheophyta</taxon>
        <taxon>Spermatophyta</taxon>
        <taxon>Magnoliopsida</taxon>
        <taxon>Liliopsida</taxon>
        <taxon>Poales</taxon>
        <taxon>Poaceae</taxon>
        <taxon>PACMAD clade</taxon>
        <taxon>Panicoideae</taxon>
        <taxon>Panicodae</taxon>
        <taxon>Paniceae</taxon>
        <taxon>Panicinae</taxon>
        <taxon>Panicum</taxon>
        <taxon>Panicum sect. Panicum</taxon>
    </lineage>
</organism>
<gene>
    <name evidence="1" type="ORF">PAHAL_2G252500</name>
</gene>
<evidence type="ECO:0000313" key="1">
    <source>
        <dbReference type="EMBL" id="PVH64374.1"/>
    </source>
</evidence>
<dbReference type="Gramene" id="PVH64374">
    <property type="protein sequence ID" value="PVH64374"/>
    <property type="gene ID" value="PAHAL_2G252500"/>
</dbReference>
<reference evidence="1" key="1">
    <citation type="submission" date="2018-04" db="EMBL/GenBank/DDBJ databases">
        <title>WGS assembly of Panicum hallii.</title>
        <authorList>
            <person name="Lovell J."/>
            <person name="Jenkins J."/>
            <person name="Lowry D."/>
            <person name="Mamidi S."/>
            <person name="Sreedasyam A."/>
            <person name="Weng X."/>
            <person name="Barry K."/>
            <person name="Bonette J."/>
            <person name="Campitelli B."/>
            <person name="Daum C."/>
            <person name="Gordon S."/>
            <person name="Gould B."/>
            <person name="Lipzen A."/>
            <person name="Macqueen A."/>
            <person name="Palacio-Mejia J."/>
            <person name="Plott C."/>
            <person name="Shakirov E."/>
            <person name="Shu S."/>
            <person name="Yoshinaga Y."/>
            <person name="Zane M."/>
            <person name="Rokhsar D."/>
            <person name="Grimwood J."/>
            <person name="Schmutz J."/>
            <person name="Juenger T."/>
        </authorList>
    </citation>
    <scope>NUCLEOTIDE SEQUENCE [LARGE SCALE GENOMIC DNA]</scope>
    <source>
        <strain evidence="1">FIL2</strain>
    </source>
</reference>
<dbReference type="EMBL" id="CM008047">
    <property type="protein sequence ID" value="PVH64374.1"/>
    <property type="molecule type" value="Genomic_DNA"/>
</dbReference>
<dbReference type="Proteomes" id="UP000243499">
    <property type="component" value="Chromosome 2"/>
</dbReference>
<name>A0A2T8KQD7_9POAL</name>
<protein>
    <submittedName>
        <fullName evidence="1">Uncharacterized protein</fullName>
    </submittedName>
</protein>
<dbReference type="AlphaFoldDB" id="A0A2T8KQD7"/>
<accession>A0A2T8KQD7</accession>
<sequence length="85" mass="9708">MFIYCPIVPVYKMCTNEWSNKSLSTCFTAIVQVAIYVCSRPQVPPYPTIVLWLLIIMSIESLYSNSPEQHMTGKKRDACLTKSID</sequence>